<dbReference type="FunFam" id="3.30.70.360:FF:000014">
    <property type="entry name" value="N-acyl-L-amino acid amidohydrolase"/>
    <property type="match status" value="1"/>
</dbReference>
<feature type="binding site" evidence="3">
    <location>
        <position position="152"/>
    </location>
    <ligand>
        <name>Mn(2+)</name>
        <dbReference type="ChEBI" id="CHEBI:29035"/>
        <label>2</label>
    </ligand>
</feature>
<dbReference type="SUPFAM" id="SSF53187">
    <property type="entry name" value="Zn-dependent exopeptidases"/>
    <property type="match status" value="1"/>
</dbReference>
<dbReference type="GO" id="GO:0016787">
    <property type="term" value="F:hydrolase activity"/>
    <property type="evidence" value="ECO:0007669"/>
    <property type="project" value="UniProtKB-KW"/>
</dbReference>
<dbReference type="SUPFAM" id="SSF55031">
    <property type="entry name" value="Bacterial exopeptidase dimerisation domain"/>
    <property type="match status" value="1"/>
</dbReference>
<feature type="binding site" evidence="3">
    <location>
        <position position="377"/>
    </location>
    <ligand>
        <name>Mn(2+)</name>
        <dbReference type="ChEBI" id="CHEBI:29035"/>
        <label>2</label>
    </ligand>
</feature>
<comment type="cofactor">
    <cofactor evidence="3">
        <name>Mn(2+)</name>
        <dbReference type="ChEBI" id="CHEBI:29035"/>
    </cofactor>
    <text evidence="3">The Mn(2+) ion enhances activity.</text>
</comment>
<dbReference type="InterPro" id="IPR011650">
    <property type="entry name" value="Peptidase_M20_dimer"/>
</dbReference>
<comment type="caution">
    <text evidence="5">The sequence shown here is derived from an EMBL/GenBank/DDBJ whole genome shotgun (WGS) entry which is preliminary data.</text>
</comment>
<dbReference type="Proteomes" id="UP000030416">
    <property type="component" value="Unassembled WGS sequence"/>
</dbReference>
<feature type="binding site" evidence="3">
    <location>
        <position position="117"/>
    </location>
    <ligand>
        <name>Mn(2+)</name>
        <dbReference type="ChEBI" id="CHEBI:29035"/>
        <label>2</label>
    </ligand>
</feature>
<dbReference type="GO" id="GO:0046872">
    <property type="term" value="F:metal ion binding"/>
    <property type="evidence" value="ECO:0007669"/>
    <property type="project" value="UniProtKB-KW"/>
</dbReference>
<evidence type="ECO:0000256" key="2">
    <source>
        <dbReference type="ARBA" id="ARBA00022801"/>
    </source>
</evidence>
<dbReference type="CDD" id="cd03886">
    <property type="entry name" value="M20_Acy1"/>
    <property type="match status" value="1"/>
</dbReference>
<feature type="domain" description="Peptidase M20 dimerisation" evidence="4">
    <location>
        <begin position="203"/>
        <end position="295"/>
    </location>
</feature>
<feature type="binding site" evidence="3">
    <location>
        <position position="178"/>
    </location>
    <ligand>
        <name>Mn(2+)</name>
        <dbReference type="ChEBI" id="CHEBI:29035"/>
        <label>2</label>
    </ligand>
</feature>
<dbReference type="OrthoDB" id="9776731at2"/>
<dbReference type="Pfam" id="PF07687">
    <property type="entry name" value="M20_dimer"/>
    <property type="match status" value="1"/>
</dbReference>
<evidence type="ECO:0000259" key="4">
    <source>
        <dbReference type="Pfam" id="PF07687"/>
    </source>
</evidence>
<dbReference type="EMBL" id="JPVN01000003">
    <property type="protein sequence ID" value="KGR80049.1"/>
    <property type="molecule type" value="Genomic_DNA"/>
</dbReference>
<evidence type="ECO:0000256" key="3">
    <source>
        <dbReference type="PIRSR" id="PIRSR005962-1"/>
    </source>
</evidence>
<dbReference type="eggNOG" id="COG1473">
    <property type="taxonomic scope" value="Bacteria"/>
</dbReference>
<evidence type="ECO:0000256" key="1">
    <source>
        <dbReference type="ARBA" id="ARBA00006153"/>
    </source>
</evidence>
<name>A0A0A3I5P1_9BACL</name>
<sequence length="405" mass="44530">MQLTQNDAFHKVETKYPEINKAILQNLDTVIKIRRDLRQHPELSFEEKRTSSIVANYLREWGYEVQEGVGGTGVVGILKGRNPGKVMGLRADMDALPMDDEISAAYKSINEGIAHTCGHDVHTSNLLGVAKVFSELGLEKGTLKLIFQPAEEIGQGAKAMIDEGVLVNPKMDLLAGLHVAPILDVGEFSLVNSTYDCAAVDIFELVIEGKGGHAAHPHRAIDAVMISAQVLVAMQQIVSRQVDPLKPVVLSFGQIVGGTKGNILPNSVTINGTVRTLDPDVRDQVPESMEKIARGIAESFGGKAHLDYQRVTSSMSTDEHAKNDFSELVTELFGEDSMHWVTPSMGGEDFAEYSKLVPSLFFRLGTRSSEETDYSIHHPKFDIDEEAIRYGMTLFSVLSYKFLNE</sequence>
<dbReference type="InterPro" id="IPR017439">
    <property type="entry name" value="Amidohydrolase"/>
</dbReference>
<keyword evidence="2 5" id="KW-0378">Hydrolase</keyword>
<accession>A0A0A3I5P1</accession>
<comment type="similarity">
    <text evidence="1">Belongs to the peptidase M20 family.</text>
</comment>
<keyword evidence="3" id="KW-0464">Manganese</keyword>
<keyword evidence="3" id="KW-0479">Metal-binding</keyword>
<proteinExistence type="inferred from homology"/>
<keyword evidence="6" id="KW-1185">Reference proteome</keyword>
<dbReference type="InterPro" id="IPR002933">
    <property type="entry name" value="Peptidase_M20"/>
</dbReference>
<evidence type="ECO:0000313" key="6">
    <source>
        <dbReference type="Proteomes" id="UP000030416"/>
    </source>
</evidence>
<protein>
    <submittedName>
        <fullName evidence="5">Hydrolase</fullName>
    </submittedName>
</protein>
<dbReference type="InterPro" id="IPR036264">
    <property type="entry name" value="Bact_exopeptidase_dim_dom"/>
</dbReference>
<dbReference type="RefSeq" id="WP_052123979.1">
    <property type="nucleotide sequence ID" value="NZ_AVDA01000003.1"/>
</dbReference>
<feature type="binding site" evidence="3">
    <location>
        <position position="119"/>
    </location>
    <ligand>
        <name>Mn(2+)</name>
        <dbReference type="ChEBI" id="CHEBI:29035"/>
        <label>2</label>
    </ligand>
</feature>
<reference evidence="5 6" key="1">
    <citation type="submission" date="2014-02" db="EMBL/GenBank/DDBJ databases">
        <title>Draft genome sequence of Lysinibacillus manganicus DSM 26584T.</title>
        <authorList>
            <person name="Zhang F."/>
            <person name="Wang G."/>
            <person name="Zhang L."/>
        </authorList>
    </citation>
    <scope>NUCLEOTIDE SEQUENCE [LARGE SCALE GENOMIC DNA]</scope>
    <source>
        <strain evidence="5 6">DSM 26584</strain>
    </source>
</reference>
<organism evidence="5 6">
    <name type="scientific">Ureibacillus manganicus DSM 26584</name>
    <dbReference type="NCBI Taxonomy" id="1384049"/>
    <lineage>
        <taxon>Bacteria</taxon>
        <taxon>Bacillati</taxon>
        <taxon>Bacillota</taxon>
        <taxon>Bacilli</taxon>
        <taxon>Bacillales</taxon>
        <taxon>Caryophanaceae</taxon>
        <taxon>Ureibacillus</taxon>
    </lineage>
</organism>
<dbReference type="STRING" id="1384049.CD29_03610"/>
<dbReference type="NCBIfam" id="TIGR01891">
    <property type="entry name" value="amidohydrolases"/>
    <property type="match status" value="1"/>
</dbReference>
<dbReference type="PANTHER" id="PTHR11014:SF63">
    <property type="entry name" value="METALLOPEPTIDASE, PUTATIVE (AFU_ORTHOLOGUE AFUA_6G09600)-RELATED"/>
    <property type="match status" value="1"/>
</dbReference>
<gene>
    <name evidence="5" type="ORF">CD29_03610</name>
</gene>
<evidence type="ECO:0000313" key="5">
    <source>
        <dbReference type="EMBL" id="KGR80049.1"/>
    </source>
</evidence>
<dbReference type="AlphaFoldDB" id="A0A0A3I5P1"/>
<dbReference type="Pfam" id="PF01546">
    <property type="entry name" value="Peptidase_M20"/>
    <property type="match status" value="1"/>
</dbReference>
<dbReference type="PANTHER" id="PTHR11014">
    <property type="entry name" value="PEPTIDASE M20 FAMILY MEMBER"/>
    <property type="match status" value="1"/>
</dbReference>
<dbReference type="Gene3D" id="3.30.70.360">
    <property type="match status" value="1"/>
</dbReference>
<dbReference type="Gene3D" id="3.40.630.10">
    <property type="entry name" value="Zn peptidases"/>
    <property type="match status" value="1"/>
</dbReference>
<dbReference type="PIRSF" id="PIRSF005962">
    <property type="entry name" value="Pept_M20D_amidohydro"/>
    <property type="match status" value="1"/>
</dbReference>